<evidence type="ECO:0000313" key="8">
    <source>
        <dbReference type="EMBL" id="MFC4295505.1"/>
    </source>
</evidence>
<comment type="catalytic activity">
    <reaction evidence="6">
        <text>biotin + L-lysyl-[protein] + ATP = N(6)-biotinyl-L-lysyl-[protein] + AMP + diphosphate + H(+)</text>
        <dbReference type="Rhea" id="RHEA:11756"/>
        <dbReference type="Rhea" id="RHEA-COMP:9752"/>
        <dbReference type="Rhea" id="RHEA-COMP:10505"/>
        <dbReference type="ChEBI" id="CHEBI:15378"/>
        <dbReference type="ChEBI" id="CHEBI:29969"/>
        <dbReference type="ChEBI" id="CHEBI:30616"/>
        <dbReference type="ChEBI" id="CHEBI:33019"/>
        <dbReference type="ChEBI" id="CHEBI:57586"/>
        <dbReference type="ChEBI" id="CHEBI:83144"/>
        <dbReference type="ChEBI" id="CHEBI:456215"/>
        <dbReference type="EC" id="6.3.4.15"/>
    </reaction>
</comment>
<evidence type="ECO:0000256" key="1">
    <source>
        <dbReference type="ARBA" id="ARBA00022598"/>
    </source>
</evidence>
<evidence type="ECO:0000256" key="4">
    <source>
        <dbReference type="ARBA" id="ARBA00023267"/>
    </source>
</evidence>
<evidence type="ECO:0000256" key="3">
    <source>
        <dbReference type="ARBA" id="ARBA00022840"/>
    </source>
</evidence>
<evidence type="ECO:0000259" key="7">
    <source>
        <dbReference type="PROSITE" id="PS51733"/>
    </source>
</evidence>
<evidence type="ECO:0000313" key="9">
    <source>
        <dbReference type="Proteomes" id="UP001595828"/>
    </source>
</evidence>
<dbReference type="InterPro" id="IPR045864">
    <property type="entry name" value="aa-tRNA-synth_II/BPL/LPL"/>
</dbReference>
<dbReference type="CDD" id="cd16442">
    <property type="entry name" value="BPL"/>
    <property type="match status" value="1"/>
</dbReference>
<comment type="caution">
    <text evidence="8">The sequence shown here is derived from an EMBL/GenBank/DDBJ whole genome shotgun (WGS) entry which is preliminary data.</text>
</comment>
<sequence length="237" mass="24951">MREVLSEAGSTNAILLERAGRGERAREGDWLIADRQTAGRGRAGRVWSDGAGNFMGSTIAKLAEGDPPAQTLALVAGVAVHQAVDRVCTSGPDLFLKWPNDILIAGAKCGGILLERSGDTVVVGIGVNLVFAPEIAGRATASLSDHGCTASRDEFAAILETCWAEALARWHGGGWAELRQDWLERAHVQGTLLSVNDREHGLITGAFAGLGDDGTLHLRLADGARRAIHAGDVEMVS</sequence>
<dbReference type="PANTHER" id="PTHR12835">
    <property type="entry name" value="BIOTIN PROTEIN LIGASE"/>
    <property type="match status" value="1"/>
</dbReference>
<dbReference type="NCBIfam" id="TIGR00121">
    <property type="entry name" value="birA_ligase"/>
    <property type="match status" value="1"/>
</dbReference>
<dbReference type="PROSITE" id="PS51733">
    <property type="entry name" value="BPL_LPL_CATALYTIC"/>
    <property type="match status" value="1"/>
</dbReference>
<reference evidence="9" key="1">
    <citation type="journal article" date="2019" name="Int. J. Syst. Evol. Microbiol.">
        <title>The Global Catalogue of Microorganisms (GCM) 10K type strain sequencing project: providing services to taxonomists for standard genome sequencing and annotation.</title>
        <authorList>
            <consortium name="The Broad Institute Genomics Platform"/>
            <consortium name="The Broad Institute Genome Sequencing Center for Infectious Disease"/>
            <person name="Wu L."/>
            <person name="Ma J."/>
        </authorList>
    </citation>
    <scope>NUCLEOTIDE SEQUENCE [LARGE SCALE GENOMIC DNA]</scope>
    <source>
        <strain evidence="9">CGMCC 1.12989</strain>
    </source>
</reference>
<organism evidence="8 9">
    <name type="scientific">Novosphingobium tardum</name>
    <dbReference type="NCBI Taxonomy" id="1538021"/>
    <lineage>
        <taxon>Bacteria</taxon>
        <taxon>Pseudomonadati</taxon>
        <taxon>Pseudomonadota</taxon>
        <taxon>Alphaproteobacteria</taxon>
        <taxon>Sphingomonadales</taxon>
        <taxon>Sphingomonadaceae</taxon>
        <taxon>Novosphingobium</taxon>
    </lineage>
</organism>
<dbReference type="SUPFAM" id="SSF50037">
    <property type="entry name" value="C-terminal domain of transcriptional repressors"/>
    <property type="match status" value="1"/>
</dbReference>
<evidence type="ECO:0000256" key="2">
    <source>
        <dbReference type="ARBA" id="ARBA00022741"/>
    </source>
</evidence>
<dbReference type="RefSeq" id="WP_379538978.1">
    <property type="nucleotide sequence ID" value="NZ_JBHSDR010000006.1"/>
</dbReference>
<keyword evidence="3" id="KW-0067">ATP-binding</keyword>
<dbReference type="SUPFAM" id="SSF55681">
    <property type="entry name" value="Class II aaRS and biotin synthetases"/>
    <property type="match status" value="1"/>
</dbReference>
<feature type="domain" description="BPL/LPL catalytic" evidence="7">
    <location>
        <begin position="1"/>
        <end position="171"/>
    </location>
</feature>
<dbReference type="Pfam" id="PF02237">
    <property type="entry name" value="BPL_C"/>
    <property type="match status" value="1"/>
</dbReference>
<keyword evidence="9" id="KW-1185">Reference proteome</keyword>
<dbReference type="Gene3D" id="3.30.930.10">
    <property type="entry name" value="Bira Bifunctional Protein, Domain 2"/>
    <property type="match status" value="1"/>
</dbReference>
<keyword evidence="2" id="KW-0547">Nucleotide-binding</keyword>
<name>A0ABV8RRN6_9SPHN</name>
<protein>
    <recommendedName>
        <fullName evidence="5">biotin--[biotin carboxyl-carrier protein] ligase</fullName>
        <ecNumber evidence="5">6.3.4.15</ecNumber>
    </recommendedName>
</protein>
<dbReference type="Proteomes" id="UP001595828">
    <property type="component" value="Unassembled WGS sequence"/>
</dbReference>
<dbReference type="InterPro" id="IPR008988">
    <property type="entry name" value="Transcriptional_repressor_C"/>
</dbReference>
<dbReference type="GO" id="GO:0004077">
    <property type="term" value="F:biotin--[biotin carboxyl-carrier protein] ligase activity"/>
    <property type="evidence" value="ECO:0007669"/>
    <property type="project" value="UniProtKB-EC"/>
</dbReference>
<proteinExistence type="predicted"/>
<dbReference type="EC" id="6.3.4.15" evidence="5"/>
<dbReference type="EMBL" id="JBHSDR010000006">
    <property type="protein sequence ID" value="MFC4295505.1"/>
    <property type="molecule type" value="Genomic_DNA"/>
</dbReference>
<dbReference type="InterPro" id="IPR004408">
    <property type="entry name" value="Biotin_CoA_COase_ligase"/>
</dbReference>
<dbReference type="PANTHER" id="PTHR12835:SF5">
    <property type="entry name" value="BIOTIN--PROTEIN LIGASE"/>
    <property type="match status" value="1"/>
</dbReference>
<evidence type="ECO:0000256" key="6">
    <source>
        <dbReference type="ARBA" id="ARBA00047846"/>
    </source>
</evidence>
<keyword evidence="4" id="KW-0092">Biotin</keyword>
<dbReference type="InterPro" id="IPR004143">
    <property type="entry name" value="BPL_LPL_catalytic"/>
</dbReference>
<dbReference type="Pfam" id="PF03099">
    <property type="entry name" value="BPL_LplA_LipB"/>
    <property type="match status" value="1"/>
</dbReference>
<accession>A0ABV8RRN6</accession>
<evidence type="ECO:0000256" key="5">
    <source>
        <dbReference type="ARBA" id="ARBA00024227"/>
    </source>
</evidence>
<dbReference type="InterPro" id="IPR003142">
    <property type="entry name" value="BPL_C"/>
</dbReference>
<dbReference type="Gene3D" id="2.30.30.100">
    <property type="match status" value="1"/>
</dbReference>
<keyword evidence="1 8" id="KW-0436">Ligase</keyword>
<gene>
    <name evidence="8" type="ORF">ACFO0A_10615</name>
</gene>